<feature type="compositionally biased region" description="Polar residues" evidence="3">
    <location>
        <begin position="11"/>
        <end position="22"/>
    </location>
</feature>
<dbReference type="SMART" id="SM00054">
    <property type="entry name" value="EFh"/>
    <property type="match status" value="2"/>
</dbReference>
<keyword evidence="1" id="KW-0677">Repeat</keyword>
<feature type="region of interest" description="Disordered" evidence="3">
    <location>
        <begin position="1"/>
        <end position="27"/>
    </location>
</feature>
<dbReference type="InterPro" id="IPR002048">
    <property type="entry name" value="EF_hand_dom"/>
</dbReference>
<dbReference type="InterPro" id="IPR050145">
    <property type="entry name" value="Centrin_CML-like"/>
</dbReference>
<protein>
    <recommendedName>
        <fullName evidence="4">EF-hand domain-containing protein</fullName>
    </recommendedName>
</protein>
<feature type="domain" description="EF-hand" evidence="4">
    <location>
        <begin position="160"/>
        <end position="195"/>
    </location>
</feature>
<accession>L1J1R7</accession>
<dbReference type="SUPFAM" id="SSF47473">
    <property type="entry name" value="EF-hand"/>
    <property type="match status" value="1"/>
</dbReference>
<dbReference type="FunFam" id="1.10.238.10:FF:000001">
    <property type="entry name" value="Calmodulin 1"/>
    <property type="match status" value="1"/>
</dbReference>
<reference evidence="5 7" key="1">
    <citation type="journal article" date="2012" name="Nature">
        <title>Algal genomes reveal evolutionary mosaicism and the fate of nucleomorphs.</title>
        <authorList>
            <consortium name="DOE Joint Genome Institute"/>
            <person name="Curtis B.A."/>
            <person name="Tanifuji G."/>
            <person name="Burki F."/>
            <person name="Gruber A."/>
            <person name="Irimia M."/>
            <person name="Maruyama S."/>
            <person name="Arias M.C."/>
            <person name="Ball S.G."/>
            <person name="Gile G.H."/>
            <person name="Hirakawa Y."/>
            <person name="Hopkins J.F."/>
            <person name="Kuo A."/>
            <person name="Rensing S.A."/>
            <person name="Schmutz J."/>
            <person name="Symeonidi A."/>
            <person name="Elias M."/>
            <person name="Eveleigh R.J."/>
            <person name="Herman E.K."/>
            <person name="Klute M.J."/>
            <person name="Nakayama T."/>
            <person name="Obornik M."/>
            <person name="Reyes-Prieto A."/>
            <person name="Armbrust E.V."/>
            <person name="Aves S.J."/>
            <person name="Beiko R.G."/>
            <person name="Coutinho P."/>
            <person name="Dacks J.B."/>
            <person name="Durnford D.G."/>
            <person name="Fast N.M."/>
            <person name="Green B.R."/>
            <person name="Grisdale C.J."/>
            <person name="Hempel F."/>
            <person name="Henrissat B."/>
            <person name="Hoppner M.P."/>
            <person name="Ishida K."/>
            <person name="Kim E."/>
            <person name="Koreny L."/>
            <person name="Kroth P.G."/>
            <person name="Liu Y."/>
            <person name="Malik S.B."/>
            <person name="Maier U.G."/>
            <person name="McRose D."/>
            <person name="Mock T."/>
            <person name="Neilson J.A."/>
            <person name="Onodera N.T."/>
            <person name="Poole A.M."/>
            <person name="Pritham E.J."/>
            <person name="Richards T.A."/>
            <person name="Rocap G."/>
            <person name="Roy S.W."/>
            <person name="Sarai C."/>
            <person name="Schaack S."/>
            <person name="Shirato S."/>
            <person name="Slamovits C.H."/>
            <person name="Spencer D.F."/>
            <person name="Suzuki S."/>
            <person name="Worden A.Z."/>
            <person name="Zauner S."/>
            <person name="Barry K."/>
            <person name="Bell C."/>
            <person name="Bharti A.K."/>
            <person name="Crow J.A."/>
            <person name="Grimwood J."/>
            <person name="Kramer R."/>
            <person name="Lindquist E."/>
            <person name="Lucas S."/>
            <person name="Salamov A."/>
            <person name="McFadden G.I."/>
            <person name="Lane C.E."/>
            <person name="Keeling P.J."/>
            <person name="Gray M.W."/>
            <person name="Grigoriev I.V."/>
            <person name="Archibald J.M."/>
        </authorList>
    </citation>
    <scope>NUCLEOTIDE SEQUENCE</scope>
    <source>
        <strain evidence="5 7">CCMP2712</strain>
    </source>
</reference>
<feature type="domain" description="EF-hand" evidence="4">
    <location>
        <begin position="124"/>
        <end position="159"/>
    </location>
</feature>
<reference evidence="6" key="3">
    <citation type="submission" date="2016-03" db="UniProtKB">
        <authorList>
            <consortium name="EnsemblProtists"/>
        </authorList>
    </citation>
    <scope>IDENTIFICATION</scope>
</reference>
<keyword evidence="2" id="KW-0106">Calcium</keyword>
<proteinExistence type="predicted"/>
<evidence type="ECO:0000256" key="2">
    <source>
        <dbReference type="ARBA" id="ARBA00022837"/>
    </source>
</evidence>
<dbReference type="InterPro" id="IPR011992">
    <property type="entry name" value="EF-hand-dom_pair"/>
</dbReference>
<dbReference type="eggNOG" id="KOG0027">
    <property type="taxonomic scope" value="Eukaryota"/>
</dbReference>
<evidence type="ECO:0000256" key="3">
    <source>
        <dbReference type="SAM" id="MobiDB-lite"/>
    </source>
</evidence>
<dbReference type="CDD" id="cd00051">
    <property type="entry name" value="EFh"/>
    <property type="match status" value="1"/>
</dbReference>
<sequence>MSGHHHEGFIRTTSSGSNQSHAGSARRNSGIIASVYKNDEPVHHNHPPAAETFTRVPTDPGSGVRRTSSSGWNLPPEQEAIFERLSSVKDEMKGTIQETQRIRQSMGATLSEYFKKLLHLHPTEFDEELKRKFDYFDKDKNLYLDRQELCCAMSELSERPSEEEIDTFLSEFDVDGDGKVDFDEFDHMVRYHLKLGHTCHCRFCTAKQNSLSDTMTSEKKK</sequence>
<reference evidence="7" key="2">
    <citation type="submission" date="2012-11" db="EMBL/GenBank/DDBJ databases">
        <authorList>
            <person name="Kuo A."/>
            <person name="Curtis B.A."/>
            <person name="Tanifuji G."/>
            <person name="Burki F."/>
            <person name="Gruber A."/>
            <person name="Irimia M."/>
            <person name="Maruyama S."/>
            <person name="Arias M.C."/>
            <person name="Ball S.G."/>
            <person name="Gile G.H."/>
            <person name="Hirakawa Y."/>
            <person name="Hopkins J.F."/>
            <person name="Rensing S.A."/>
            <person name="Schmutz J."/>
            <person name="Symeonidi A."/>
            <person name="Elias M."/>
            <person name="Eveleigh R.J."/>
            <person name="Herman E.K."/>
            <person name="Klute M.J."/>
            <person name="Nakayama T."/>
            <person name="Obornik M."/>
            <person name="Reyes-Prieto A."/>
            <person name="Armbrust E.V."/>
            <person name="Aves S.J."/>
            <person name="Beiko R.G."/>
            <person name="Coutinho P."/>
            <person name="Dacks J.B."/>
            <person name="Durnford D.G."/>
            <person name="Fast N.M."/>
            <person name="Green B.R."/>
            <person name="Grisdale C."/>
            <person name="Hempe F."/>
            <person name="Henrissat B."/>
            <person name="Hoppner M.P."/>
            <person name="Ishida K.-I."/>
            <person name="Kim E."/>
            <person name="Koreny L."/>
            <person name="Kroth P.G."/>
            <person name="Liu Y."/>
            <person name="Malik S.-B."/>
            <person name="Maier U.G."/>
            <person name="McRose D."/>
            <person name="Mock T."/>
            <person name="Neilson J.A."/>
            <person name="Onodera N.T."/>
            <person name="Poole A.M."/>
            <person name="Pritham E.J."/>
            <person name="Richards T.A."/>
            <person name="Rocap G."/>
            <person name="Roy S.W."/>
            <person name="Sarai C."/>
            <person name="Schaack S."/>
            <person name="Shirato S."/>
            <person name="Slamovits C.H."/>
            <person name="Spencer D.F."/>
            <person name="Suzuki S."/>
            <person name="Worden A.Z."/>
            <person name="Zauner S."/>
            <person name="Barry K."/>
            <person name="Bell C."/>
            <person name="Bharti A.K."/>
            <person name="Crow J.A."/>
            <person name="Grimwood J."/>
            <person name="Kramer R."/>
            <person name="Lindquist E."/>
            <person name="Lucas S."/>
            <person name="Salamov A."/>
            <person name="McFadden G.I."/>
            <person name="Lane C.E."/>
            <person name="Keeling P.J."/>
            <person name="Gray M.W."/>
            <person name="Grigoriev I.V."/>
            <person name="Archibald J.M."/>
        </authorList>
    </citation>
    <scope>NUCLEOTIDE SEQUENCE</scope>
    <source>
        <strain evidence="7">CCMP2712</strain>
    </source>
</reference>
<dbReference type="PANTHER" id="PTHR23050">
    <property type="entry name" value="CALCIUM BINDING PROTEIN"/>
    <property type="match status" value="1"/>
</dbReference>
<dbReference type="AlphaFoldDB" id="L1J1R7"/>
<dbReference type="HOGENOM" id="CLU_1252707_0_0_1"/>
<dbReference type="RefSeq" id="XP_005829431.1">
    <property type="nucleotide sequence ID" value="XM_005829374.1"/>
</dbReference>
<dbReference type="PaxDb" id="55529-EKX42451"/>
<dbReference type="PROSITE" id="PS50222">
    <property type="entry name" value="EF_HAND_2"/>
    <property type="match status" value="2"/>
</dbReference>
<evidence type="ECO:0000259" key="4">
    <source>
        <dbReference type="PROSITE" id="PS50222"/>
    </source>
</evidence>
<dbReference type="EnsemblProtists" id="EKX42451">
    <property type="protein sequence ID" value="EKX42451"/>
    <property type="gene ID" value="GUITHDRAFT_153528"/>
</dbReference>
<keyword evidence="7" id="KW-1185">Reference proteome</keyword>
<dbReference type="KEGG" id="gtt:GUITHDRAFT_153528"/>
<dbReference type="GO" id="GO:0005509">
    <property type="term" value="F:calcium ion binding"/>
    <property type="evidence" value="ECO:0007669"/>
    <property type="project" value="InterPro"/>
</dbReference>
<dbReference type="STRING" id="905079.L1J1R7"/>
<evidence type="ECO:0000313" key="5">
    <source>
        <dbReference type="EMBL" id="EKX42451.1"/>
    </source>
</evidence>
<dbReference type="Proteomes" id="UP000011087">
    <property type="component" value="Unassembled WGS sequence"/>
</dbReference>
<dbReference type="Pfam" id="PF13499">
    <property type="entry name" value="EF-hand_7"/>
    <property type="match status" value="1"/>
</dbReference>
<dbReference type="GeneID" id="17299116"/>
<gene>
    <name evidence="5" type="ORF">GUITHDRAFT_153528</name>
</gene>
<dbReference type="PROSITE" id="PS00018">
    <property type="entry name" value="EF_HAND_1"/>
    <property type="match status" value="1"/>
</dbReference>
<dbReference type="Gene3D" id="1.10.238.10">
    <property type="entry name" value="EF-hand"/>
    <property type="match status" value="1"/>
</dbReference>
<feature type="region of interest" description="Disordered" evidence="3">
    <location>
        <begin position="39"/>
        <end position="73"/>
    </location>
</feature>
<evidence type="ECO:0000313" key="7">
    <source>
        <dbReference type="Proteomes" id="UP000011087"/>
    </source>
</evidence>
<evidence type="ECO:0000313" key="6">
    <source>
        <dbReference type="EnsemblProtists" id="EKX42451"/>
    </source>
</evidence>
<dbReference type="InterPro" id="IPR018247">
    <property type="entry name" value="EF_Hand_1_Ca_BS"/>
</dbReference>
<name>L1J1R7_GUITC</name>
<organism evidence="5">
    <name type="scientific">Guillardia theta (strain CCMP2712)</name>
    <name type="common">Cryptophyte</name>
    <dbReference type="NCBI Taxonomy" id="905079"/>
    <lineage>
        <taxon>Eukaryota</taxon>
        <taxon>Cryptophyceae</taxon>
        <taxon>Pyrenomonadales</taxon>
        <taxon>Geminigeraceae</taxon>
        <taxon>Guillardia</taxon>
    </lineage>
</organism>
<dbReference type="EMBL" id="JH993016">
    <property type="protein sequence ID" value="EKX42451.1"/>
    <property type="molecule type" value="Genomic_DNA"/>
</dbReference>
<evidence type="ECO:0000256" key="1">
    <source>
        <dbReference type="ARBA" id="ARBA00022737"/>
    </source>
</evidence>